<comment type="pathway">
    <text evidence="5">Quinol/quinone metabolism; 1,4-dihydroxy-2-naphthoate biosynthesis; 1,4-dihydroxy-2-naphthoate from chorismate: step 5/7.</text>
</comment>
<reference evidence="9 10" key="1">
    <citation type="journal article" date="2014" name="PLoS Genet.">
        <title>Phylogenetically driven sequencing of extremely halophilic archaea reveals strategies for static and dynamic osmo-response.</title>
        <authorList>
            <person name="Becker E.A."/>
            <person name="Seitzer P.M."/>
            <person name="Tritt A."/>
            <person name="Larsen D."/>
            <person name="Krusor M."/>
            <person name="Yao A.I."/>
            <person name="Wu D."/>
            <person name="Madern D."/>
            <person name="Eisen J.A."/>
            <person name="Darling A.E."/>
            <person name="Facciotti M.T."/>
        </authorList>
    </citation>
    <scope>NUCLEOTIDE SEQUENCE [LARGE SCALE GENOMIC DNA]</scope>
    <source>
        <strain evidence="9 10">JCM 14848</strain>
    </source>
</reference>
<feature type="region of interest" description="Disordered" evidence="6">
    <location>
        <begin position="497"/>
        <end position="582"/>
    </location>
</feature>
<evidence type="ECO:0000259" key="8">
    <source>
        <dbReference type="Pfam" id="PF13193"/>
    </source>
</evidence>
<gene>
    <name evidence="5" type="primary">menE</name>
    <name evidence="9" type="ORF">C474_20346</name>
</gene>
<dbReference type="InterPro" id="IPR025110">
    <property type="entry name" value="AMP-bd_C"/>
</dbReference>
<dbReference type="Gene3D" id="3.40.50.12780">
    <property type="entry name" value="N-terminal domain of ligase-like"/>
    <property type="match status" value="1"/>
</dbReference>
<dbReference type="EMBL" id="AOIV01000045">
    <property type="protein sequence ID" value="ELZ26088.1"/>
    <property type="molecule type" value="Genomic_DNA"/>
</dbReference>
<evidence type="ECO:0000256" key="3">
    <source>
        <dbReference type="ARBA" id="ARBA00022741"/>
    </source>
</evidence>
<dbReference type="Pfam" id="PF00501">
    <property type="entry name" value="AMP-binding"/>
    <property type="match status" value="1"/>
</dbReference>
<evidence type="ECO:0000256" key="2">
    <source>
        <dbReference type="ARBA" id="ARBA00022598"/>
    </source>
</evidence>
<comment type="function">
    <text evidence="5">Converts 2-succinylbenzoate (OSB) to 2-succinylbenzoyl-CoA (OSB-CoA).</text>
</comment>
<feature type="compositionally biased region" description="Basic and acidic residues" evidence="6">
    <location>
        <begin position="532"/>
        <end position="541"/>
    </location>
</feature>
<evidence type="ECO:0000256" key="1">
    <source>
        <dbReference type="ARBA" id="ARBA00022428"/>
    </source>
</evidence>
<name>M0CTX0_HALPD</name>
<proteinExistence type="inferred from homology"/>
<dbReference type="InterPro" id="IPR045851">
    <property type="entry name" value="AMP-bd_C_sf"/>
</dbReference>
<keyword evidence="4 5" id="KW-0067">ATP-binding</keyword>
<dbReference type="GO" id="GO:0009234">
    <property type="term" value="P:menaquinone biosynthetic process"/>
    <property type="evidence" value="ECO:0007669"/>
    <property type="project" value="UniProtKB-UniRule"/>
</dbReference>
<feature type="compositionally biased region" description="Acidic residues" evidence="6">
    <location>
        <begin position="549"/>
        <end position="570"/>
    </location>
</feature>
<dbReference type="Gene3D" id="3.30.300.30">
    <property type="match status" value="1"/>
</dbReference>
<dbReference type="eggNOG" id="arCOG00856">
    <property type="taxonomic scope" value="Archaea"/>
</dbReference>
<dbReference type="HAMAP" id="MF_00731">
    <property type="entry name" value="MenE"/>
    <property type="match status" value="1"/>
</dbReference>
<dbReference type="GO" id="GO:0005524">
    <property type="term" value="F:ATP binding"/>
    <property type="evidence" value="ECO:0007669"/>
    <property type="project" value="UniProtKB-KW"/>
</dbReference>
<accession>M0CTX0</accession>
<dbReference type="InterPro" id="IPR042099">
    <property type="entry name" value="ANL_N_sf"/>
</dbReference>
<evidence type="ECO:0000313" key="9">
    <source>
        <dbReference type="EMBL" id="ELZ26088.1"/>
    </source>
</evidence>
<evidence type="ECO:0000259" key="7">
    <source>
        <dbReference type="Pfam" id="PF00501"/>
    </source>
</evidence>
<keyword evidence="1 5" id="KW-0474">Menaquinone biosynthesis</keyword>
<dbReference type="InParanoid" id="M0CTX0"/>
<comment type="similarity">
    <text evidence="5">Belongs to the ATP-dependent AMP-binding enzyme family. MenE subfamily.</text>
</comment>
<dbReference type="EC" id="6.2.1.26" evidence="5"/>
<evidence type="ECO:0000256" key="4">
    <source>
        <dbReference type="ARBA" id="ARBA00022840"/>
    </source>
</evidence>
<evidence type="ECO:0000256" key="5">
    <source>
        <dbReference type="HAMAP-Rule" id="MF_00731"/>
    </source>
</evidence>
<dbReference type="Pfam" id="PF13193">
    <property type="entry name" value="AMP-binding_C"/>
    <property type="match status" value="1"/>
</dbReference>
<dbReference type="PANTHER" id="PTHR43201">
    <property type="entry name" value="ACYL-COA SYNTHETASE"/>
    <property type="match status" value="1"/>
</dbReference>
<sequence length="582" mass="61745">METMRDWLSHRVRASPDETALVRAATGESWTFAELDGLVEETAGRLAALGVEPGDHLGTVLGPRVEYVALIHAAMRLGVTLVPMGDALTVPELREQVETADVTALVCDAETEAVAADVADAAAAPVVSVDDPTTDDAVRLSAVPPDLVTPASWSFEDVQLLLFTSGTTGDPKAVKLTTGNLLASAVASVFRLGFDPEDRWLVTLSLHHMGGIAPVLRMPLYGMTVVLREEFDAGGAADDVDRFDVTAVSLVPTMLRRMLDSRGTLDSSLRTVLLGGAPAPRELVARCRDYSVPVYPTYGMTETASQMATATPEEAFEHAGTVGRPLFWTDVTVVGEDGERLPPGETGEFVVDGPTVSPGYYGNPAATDEAFGERGLRTGDVGYVDDGGRLYVLNRVDDRIITGGENVDPGEVADVLRSHPDVRDVAVVGVPDDEWGERVSALVVPAGDVLDRTALVAFARERLAGFKIPRLVAVADELPRTVSGTVKRDAVRELLADREVERSDEATERGARGAEPDDDAEPAPSESDGEGAGERADERVTDGTNAGAETEDDEQADDADTDAETVDSTEDADRPSDSNADP</sequence>
<dbReference type="UniPathway" id="UPA00079"/>
<keyword evidence="2 5" id="KW-0436">Ligase</keyword>
<organism evidence="9 10">
    <name type="scientific">Halogeometricum pallidum JCM 14848</name>
    <dbReference type="NCBI Taxonomy" id="1227487"/>
    <lineage>
        <taxon>Archaea</taxon>
        <taxon>Methanobacteriati</taxon>
        <taxon>Methanobacteriota</taxon>
        <taxon>Stenosarchaea group</taxon>
        <taxon>Halobacteria</taxon>
        <taxon>Halobacteriales</taxon>
        <taxon>Haloferacaceae</taxon>
        <taxon>Halogeometricum</taxon>
    </lineage>
</organism>
<dbReference type="InterPro" id="IPR010192">
    <property type="entry name" value="MenE"/>
</dbReference>
<dbReference type="SUPFAM" id="SSF56801">
    <property type="entry name" value="Acetyl-CoA synthetase-like"/>
    <property type="match status" value="1"/>
</dbReference>
<keyword evidence="10" id="KW-1185">Reference proteome</keyword>
<feature type="compositionally biased region" description="Acidic residues" evidence="6">
    <location>
        <begin position="516"/>
        <end position="531"/>
    </location>
</feature>
<comment type="pathway">
    <text evidence="5">Quinol/quinone metabolism; menaquinone biosynthesis.</text>
</comment>
<dbReference type="GO" id="GO:0006631">
    <property type="term" value="P:fatty acid metabolic process"/>
    <property type="evidence" value="ECO:0007669"/>
    <property type="project" value="TreeGrafter"/>
</dbReference>
<dbReference type="GO" id="GO:0031956">
    <property type="term" value="F:medium-chain fatty acid-CoA ligase activity"/>
    <property type="evidence" value="ECO:0007669"/>
    <property type="project" value="TreeGrafter"/>
</dbReference>
<dbReference type="GO" id="GO:0008756">
    <property type="term" value="F:o-succinylbenzoate-CoA ligase activity"/>
    <property type="evidence" value="ECO:0007669"/>
    <property type="project" value="UniProtKB-UniRule"/>
</dbReference>
<protein>
    <recommendedName>
        <fullName evidence="5">2-succinylbenzoate--CoA ligase</fullName>
        <ecNumber evidence="5">6.2.1.26</ecNumber>
    </recommendedName>
    <alternativeName>
        <fullName evidence="5">o-succinylbenzoyl-CoA synthetase</fullName>
        <shortName evidence="5">OSB-CoA synthetase</shortName>
    </alternativeName>
</protein>
<dbReference type="UniPathway" id="UPA01057">
    <property type="reaction ID" value="UER00166"/>
</dbReference>
<feature type="compositionally biased region" description="Basic and acidic residues" evidence="6">
    <location>
        <begin position="497"/>
        <end position="515"/>
    </location>
</feature>
<dbReference type="InterPro" id="IPR020845">
    <property type="entry name" value="AMP-binding_CS"/>
</dbReference>
<dbReference type="PATRIC" id="fig|1227487.5.peg.4051"/>
<comment type="caution">
    <text evidence="9">The sequence shown here is derived from an EMBL/GenBank/DDBJ whole genome shotgun (WGS) entry which is preliminary data.</text>
</comment>
<feature type="domain" description="AMP-dependent synthetase/ligase" evidence="7">
    <location>
        <begin position="9"/>
        <end position="361"/>
    </location>
</feature>
<dbReference type="InterPro" id="IPR000873">
    <property type="entry name" value="AMP-dep_synth/lig_dom"/>
</dbReference>
<dbReference type="AlphaFoldDB" id="M0CTX0"/>
<evidence type="ECO:0000256" key="6">
    <source>
        <dbReference type="SAM" id="MobiDB-lite"/>
    </source>
</evidence>
<comment type="catalytic activity">
    <reaction evidence="5">
        <text>2-succinylbenzoate + ATP + CoA = 2-succinylbenzoyl-CoA + AMP + diphosphate</text>
        <dbReference type="Rhea" id="RHEA:17009"/>
        <dbReference type="ChEBI" id="CHEBI:18325"/>
        <dbReference type="ChEBI" id="CHEBI:30616"/>
        <dbReference type="ChEBI" id="CHEBI:33019"/>
        <dbReference type="ChEBI" id="CHEBI:57287"/>
        <dbReference type="ChEBI" id="CHEBI:57364"/>
        <dbReference type="ChEBI" id="CHEBI:456215"/>
        <dbReference type="EC" id="6.2.1.26"/>
    </reaction>
</comment>
<keyword evidence="3 5" id="KW-0547">Nucleotide-binding</keyword>
<dbReference type="PROSITE" id="PS00455">
    <property type="entry name" value="AMP_BINDING"/>
    <property type="match status" value="1"/>
</dbReference>
<feature type="domain" description="AMP-binding enzyme C-terminal" evidence="8">
    <location>
        <begin position="411"/>
        <end position="484"/>
    </location>
</feature>
<evidence type="ECO:0000313" key="10">
    <source>
        <dbReference type="Proteomes" id="UP000011513"/>
    </source>
</evidence>
<dbReference type="PANTHER" id="PTHR43201:SF5">
    <property type="entry name" value="MEDIUM-CHAIN ACYL-COA LIGASE ACSF2, MITOCHONDRIAL"/>
    <property type="match status" value="1"/>
</dbReference>
<dbReference type="Proteomes" id="UP000011513">
    <property type="component" value="Unassembled WGS sequence"/>
</dbReference>
<dbReference type="NCBIfam" id="TIGR01923">
    <property type="entry name" value="menE"/>
    <property type="match status" value="1"/>
</dbReference>